<feature type="domain" description="Calcineurin-like phosphoesterase" evidence="2">
    <location>
        <begin position="62"/>
        <end position="196"/>
    </location>
</feature>
<dbReference type="Pfam" id="PF00149">
    <property type="entry name" value="Metallophos"/>
    <property type="match status" value="1"/>
</dbReference>
<keyword evidence="4" id="KW-1185">Reference proteome</keyword>
<organism evidence="3 4">
    <name type="scientific">Sporothrix brasiliensis 5110</name>
    <dbReference type="NCBI Taxonomy" id="1398154"/>
    <lineage>
        <taxon>Eukaryota</taxon>
        <taxon>Fungi</taxon>
        <taxon>Dikarya</taxon>
        <taxon>Ascomycota</taxon>
        <taxon>Pezizomycotina</taxon>
        <taxon>Sordariomycetes</taxon>
        <taxon>Sordariomycetidae</taxon>
        <taxon>Ophiostomatales</taxon>
        <taxon>Ophiostomataceae</taxon>
        <taxon>Sporothrix</taxon>
    </lineage>
</organism>
<reference evidence="3 4" key="1">
    <citation type="journal article" date="2014" name="BMC Genomics">
        <title>Comparative genomics of the major fungal agents of human and animal Sporotrichosis: Sporothrix schenckii and Sporothrix brasiliensis.</title>
        <authorList>
            <person name="Teixeira M.M."/>
            <person name="de Almeida L.G."/>
            <person name="Kubitschek-Barreira P."/>
            <person name="Alves F.L."/>
            <person name="Kioshima E.S."/>
            <person name="Abadio A.K."/>
            <person name="Fernandes L."/>
            <person name="Derengowski L.S."/>
            <person name="Ferreira K.S."/>
            <person name="Souza R.C."/>
            <person name="Ruiz J.C."/>
            <person name="de Andrade N.C."/>
            <person name="Paes H.C."/>
            <person name="Nicola A.M."/>
            <person name="Albuquerque P."/>
            <person name="Gerber A.L."/>
            <person name="Martins V.P."/>
            <person name="Peconick L.D."/>
            <person name="Neto A.V."/>
            <person name="Chaucanez C.B."/>
            <person name="Silva P.A."/>
            <person name="Cunha O.L."/>
            <person name="de Oliveira F.F."/>
            <person name="dos Santos T.C."/>
            <person name="Barros A.L."/>
            <person name="Soares M.A."/>
            <person name="de Oliveira L.M."/>
            <person name="Marini M.M."/>
            <person name="Villalobos-Duno H."/>
            <person name="Cunha M.M."/>
            <person name="de Hoog S."/>
            <person name="da Silveira J.F."/>
            <person name="Henrissat B."/>
            <person name="Nino-Vega G.A."/>
            <person name="Cisalpino P.S."/>
            <person name="Mora-Montes H.M."/>
            <person name="Almeida S.R."/>
            <person name="Stajich J.E."/>
            <person name="Lopes-Bezerra L.M."/>
            <person name="Vasconcelos A.T."/>
            <person name="Felipe M.S."/>
        </authorList>
    </citation>
    <scope>NUCLEOTIDE SEQUENCE [LARGE SCALE GENOMIC DNA]</scope>
    <source>
        <strain evidence="3 4">5110</strain>
    </source>
</reference>
<comment type="caution">
    <text evidence="3">The sequence shown here is derived from an EMBL/GenBank/DDBJ whole genome shotgun (WGS) entry which is preliminary data.</text>
</comment>
<evidence type="ECO:0000313" key="3">
    <source>
        <dbReference type="EMBL" id="KIH92898.1"/>
    </source>
</evidence>
<dbReference type="GO" id="GO:0016788">
    <property type="term" value="F:hydrolase activity, acting on ester bonds"/>
    <property type="evidence" value="ECO:0007669"/>
    <property type="project" value="TreeGrafter"/>
</dbReference>
<dbReference type="SUPFAM" id="SSF56300">
    <property type="entry name" value="Metallo-dependent phosphatases"/>
    <property type="match status" value="1"/>
</dbReference>
<protein>
    <recommendedName>
        <fullName evidence="2">Calcineurin-like phosphoesterase domain-containing protein</fullName>
    </recommendedName>
</protein>
<evidence type="ECO:0000259" key="2">
    <source>
        <dbReference type="Pfam" id="PF00149"/>
    </source>
</evidence>
<dbReference type="PANTHER" id="PTHR32440">
    <property type="entry name" value="PHOSPHATASE DCR2-RELATED-RELATED"/>
    <property type="match status" value="1"/>
</dbReference>
<proteinExistence type="predicted"/>
<sequence>MLTRRAALALALGVVSIITTSVVFLSTNSVPPLRQVVGRDVRAPRDPAAPLQFRSDGSFQIAIFEDLHFGENAWTHWGPQQDLSTVRVMEAVLDAEQPDLVVLNGDLITGENAFRENSTVYVDQIVAPMVHRAVPWASTYGNHDSDFNLSRADLLAREQQLLPRGLARTANMLSNPGPGDVRRAGVTNYYLPVYGTDCAPGNDKDMANHCVPQLVLWFFDSRGGFLYQQKDGTTDQRVGQENWVDDSVVAWFEQTQAELETTYRTVIPALAFVHIPPNVAYALQMNTAPGSKGRNGSGDSVDPHRQPGINDDKPLAQQAEGWCPDGAQSGCAYGGQDESFMRAIAAAGNGTGIVALFVGHDHGDTWCHTWAAGDTLPGVDIPGTGVHVCFGQHTGYGGYGTWTRGGRQVRVTEESLRQAGLAASSPTNHRPAVDTWIRLETGDVVGNVSLNATYGRDVYPSTPNTHTHCPTCDTIDASETESVRKRPSVWTGGSRWGSVLGSASKSGSAGKAGMVVEAVVPAAADDIQRPKLHVQQTQHKHRGWRRYVRWPAAV</sequence>
<evidence type="ECO:0000256" key="1">
    <source>
        <dbReference type="SAM" id="MobiDB-lite"/>
    </source>
</evidence>
<evidence type="ECO:0000313" key="4">
    <source>
        <dbReference type="Proteomes" id="UP000031575"/>
    </source>
</evidence>
<dbReference type="InterPro" id="IPR029052">
    <property type="entry name" value="Metallo-depent_PP-like"/>
</dbReference>
<dbReference type="GO" id="GO:0005737">
    <property type="term" value="C:cytoplasm"/>
    <property type="evidence" value="ECO:0007669"/>
    <property type="project" value="TreeGrafter"/>
</dbReference>
<dbReference type="HOGENOM" id="CLU_019692_1_1_1"/>
<dbReference type="OrthoDB" id="783096at2759"/>
<dbReference type="CDD" id="cd07383">
    <property type="entry name" value="MPP_Dcr2"/>
    <property type="match status" value="1"/>
</dbReference>
<dbReference type="RefSeq" id="XP_040620908.1">
    <property type="nucleotide sequence ID" value="XM_040760941.1"/>
</dbReference>
<accession>A0A0C2FPA6</accession>
<dbReference type="InterPro" id="IPR004843">
    <property type="entry name" value="Calcineurin-like_PHP"/>
</dbReference>
<gene>
    <name evidence="3" type="ORF">SPBR_02638</name>
</gene>
<dbReference type="Gene3D" id="3.60.21.10">
    <property type="match status" value="1"/>
</dbReference>
<dbReference type="Proteomes" id="UP000031575">
    <property type="component" value="Unassembled WGS sequence"/>
</dbReference>
<name>A0A0C2FPA6_9PEZI</name>
<dbReference type="AlphaFoldDB" id="A0A0C2FPA6"/>
<feature type="compositionally biased region" description="Basic and acidic residues" evidence="1">
    <location>
        <begin position="301"/>
        <end position="312"/>
    </location>
</feature>
<feature type="region of interest" description="Disordered" evidence="1">
    <location>
        <begin position="286"/>
        <end position="312"/>
    </location>
</feature>
<dbReference type="VEuPathDB" id="FungiDB:SPBR_02638"/>
<dbReference type="GeneID" id="63675862"/>
<dbReference type="PANTHER" id="PTHR32440:SF11">
    <property type="entry name" value="METALLOPHOSPHOESTERASE DOMAIN-CONTAINING PROTEIN"/>
    <property type="match status" value="1"/>
</dbReference>
<dbReference type="EMBL" id="AWTV01000006">
    <property type="protein sequence ID" value="KIH92898.1"/>
    <property type="molecule type" value="Genomic_DNA"/>
</dbReference>